<keyword evidence="4" id="KW-0472">Membrane</keyword>
<dbReference type="EC" id="2.7.7.65" evidence="3"/>
<sequence length="358" mass="39546">MENQRGKGLSFARRIYMPRTVGLGIGCICVTAALYPLNMPGWVWILMLVNGFVWPHVAYQIAKRSPYPYRAERRNIIGDSLCGGFWAAAVQFNPIVTVTILSMMTMNNVAAGGPRLFLHGALAQIVGALIAWSVFGIAFTSTATPVQVWACLPSLVIYPLAVGMVCYRLAFKLAEHKRALSALSRTDSLTGLLNHGSWKDLLHVKFQQSRHNQIASVIALIDIDHFKTINDSYGHIIGDSVLRQMSFELRRSLRDIDLAGRYGGDEFCVILPNMSLQQAGEIMERLREVLNNYRHPHVPQLQIKLSIGLAAYQPTFSDATAWLNAADKALYTAKNTGRNKISIADSLATDAATTRISA</sequence>
<dbReference type="Proteomes" id="UP000198481">
    <property type="component" value="Chromosome I"/>
</dbReference>
<proteinExistence type="predicted"/>
<dbReference type="SUPFAM" id="SSF55073">
    <property type="entry name" value="Nucleotide cyclase"/>
    <property type="match status" value="1"/>
</dbReference>
<keyword evidence="4" id="KW-0812">Transmembrane</keyword>
<dbReference type="CDD" id="cd01949">
    <property type="entry name" value="GGDEF"/>
    <property type="match status" value="1"/>
</dbReference>
<dbReference type="GO" id="GO:1902201">
    <property type="term" value="P:negative regulation of bacterial-type flagellum-dependent cell motility"/>
    <property type="evidence" value="ECO:0007669"/>
    <property type="project" value="TreeGrafter"/>
</dbReference>
<dbReference type="AlphaFoldDB" id="A0A1H2A393"/>
<comment type="cofactor">
    <cofactor evidence="1">
        <name>Mg(2+)</name>
        <dbReference type="ChEBI" id="CHEBI:18420"/>
    </cofactor>
</comment>
<dbReference type="PROSITE" id="PS50887">
    <property type="entry name" value="GGDEF"/>
    <property type="match status" value="1"/>
</dbReference>
<dbReference type="PANTHER" id="PTHR45138:SF24">
    <property type="entry name" value="DIGUANYLATE CYCLASE DGCC-RELATED"/>
    <property type="match status" value="1"/>
</dbReference>
<dbReference type="Pfam" id="PF00990">
    <property type="entry name" value="GGDEF"/>
    <property type="match status" value="1"/>
</dbReference>
<feature type="transmembrane region" description="Helical" evidence="4">
    <location>
        <begin position="116"/>
        <end position="139"/>
    </location>
</feature>
<name>A0A1H2A393_9PSED</name>
<reference evidence="6 7" key="1">
    <citation type="submission" date="2016-10" db="EMBL/GenBank/DDBJ databases">
        <authorList>
            <person name="de Groot N.N."/>
        </authorList>
    </citation>
    <scope>NUCLEOTIDE SEQUENCE [LARGE SCALE GENOMIC DNA]</scope>
    <source>
        <strain evidence="6 7">LMG 26867</strain>
    </source>
</reference>
<dbReference type="PANTHER" id="PTHR45138">
    <property type="entry name" value="REGULATORY COMPONENTS OF SENSORY TRANSDUCTION SYSTEM"/>
    <property type="match status" value="1"/>
</dbReference>
<dbReference type="InterPro" id="IPR043128">
    <property type="entry name" value="Rev_trsase/Diguanyl_cyclase"/>
</dbReference>
<dbReference type="SMART" id="SM00267">
    <property type="entry name" value="GGDEF"/>
    <property type="match status" value="1"/>
</dbReference>
<feature type="transmembrane region" description="Helical" evidence="4">
    <location>
        <begin position="43"/>
        <end position="62"/>
    </location>
</feature>
<dbReference type="InterPro" id="IPR007894">
    <property type="entry name" value="MASE2"/>
</dbReference>
<feature type="transmembrane region" description="Helical" evidence="4">
    <location>
        <begin position="20"/>
        <end position="37"/>
    </location>
</feature>
<evidence type="ECO:0000313" key="7">
    <source>
        <dbReference type="Proteomes" id="UP000198481"/>
    </source>
</evidence>
<dbReference type="InterPro" id="IPR000160">
    <property type="entry name" value="GGDEF_dom"/>
</dbReference>
<feature type="domain" description="GGDEF" evidence="5">
    <location>
        <begin position="214"/>
        <end position="346"/>
    </location>
</feature>
<dbReference type="STRING" id="1148509.SAMN05216222_4237"/>
<dbReference type="InterPro" id="IPR050469">
    <property type="entry name" value="Diguanylate_Cyclase"/>
</dbReference>
<comment type="subcellular location">
    <subcellularLocation>
        <location evidence="2">Cell inner membrane</location>
    </subcellularLocation>
</comment>
<evidence type="ECO:0000259" key="5">
    <source>
        <dbReference type="PROSITE" id="PS50887"/>
    </source>
</evidence>
<dbReference type="FunFam" id="3.30.70.270:FF:000001">
    <property type="entry name" value="Diguanylate cyclase domain protein"/>
    <property type="match status" value="1"/>
</dbReference>
<evidence type="ECO:0000256" key="3">
    <source>
        <dbReference type="ARBA" id="ARBA00012528"/>
    </source>
</evidence>
<evidence type="ECO:0000313" key="6">
    <source>
        <dbReference type="EMBL" id="SDT40458.1"/>
    </source>
</evidence>
<dbReference type="Pfam" id="PF05230">
    <property type="entry name" value="MASE2"/>
    <property type="match status" value="1"/>
</dbReference>
<dbReference type="RefSeq" id="WP_092278985.1">
    <property type="nucleotide sequence ID" value="NZ_LT629762.1"/>
</dbReference>
<dbReference type="GO" id="GO:0052621">
    <property type="term" value="F:diguanylate cyclase activity"/>
    <property type="evidence" value="ECO:0007669"/>
    <property type="project" value="UniProtKB-EC"/>
</dbReference>
<organism evidence="6 7">
    <name type="scientific">Pseudomonas prosekii</name>
    <dbReference type="NCBI Taxonomy" id="1148509"/>
    <lineage>
        <taxon>Bacteria</taxon>
        <taxon>Pseudomonadati</taxon>
        <taxon>Pseudomonadota</taxon>
        <taxon>Gammaproteobacteria</taxon>
        <taxon>Pseudomonadales</taxon>
        <taxon>Pseudomonadaceae</taxon>
        <taxon>Pseudomonas</taxon>
    </lineage>
</organism>
<dbReference type="NCBIfam" id="TIGR00254">
    <property type="entry name" value="GGDEF"/>
    <property type="match status" value="1"/>
</dbReference>
<gene>
    <name evidence="6" type="ORF">SAMN05216222_4237</name>
</gene>
<dbReference type="EMBL" id="LT629762">
    <property type="protein sequence ID" value="SDT40458.1"/>
    <property type="molecule type" value="Genomic_DNA"/>
</dbReference>
<evidence type="ECO:0000256" key="2">
    <source>
        <dbReference type="ARBA" id="ARBA00004533"/>
    </source>
</evidence>
<feature type="transmembrane region" description="Helical" evidence="4">
    <location>
        <begin position="83"/>
        <end position="104"/>
    </location>
</feature>
<protein>
    <recommendedName>
        <fullName evidence="3">diguanylate cyclase</fullName>
        <ecNumber evidence="3">2.7.7.65</ecNumber>
    </recommendedName>
</protein>
<evidence type="ECO:0000256" key="1">
    <source>
        <dbReference type="ARBA" id="ARBA00001946"/>
    </source>
</evidence>
<dbReference type="GO" id="GO:0043709">
    <property type="term" value="P:cell adhesion involved in single-species biofilm formation"/>
    <property type="evidence" value="ECO:0007669"/>
    <property type="project" value="TreeGrafter"/>
</dbReference>
<accession>A0A1H2A393</accession>
<dbReference type="InterPro" id="IPR029787">
    <property type="entry name" value="Nucleotide_cyclase"/>
</dbReference>
<evidence type="ECO:0000256" key="4">
    <source>
        <dbReference type="SAM" id="Phobius"/>
    </source>
</evidence>
<dbReference type="Gene3D" id="3.30.70.270">
    <property type="match status" value="1"/>
</dbReference>
<feature type="transmembrane region" description="Helical" evidence="4">
    <location>
        <begin position="146"/>
        <end position="170"/>
    </location>
</feature>
<keyword evidence="4" id="KW-1133">Transmembrane helix</keyword>
<dbReference type="GO" id="GO:0005886">
    <property type="term" value="C:plasma membrane"/>
    <property type="evidence" value="ECO:0007669"/>
    <property type="project" value="UniProtKB-SubCell"/>
</dbReference>